<sequence length="78" mass="8936">MNTLHHALNDIEGLVIRDLLKQSNIITEVMDRDSELLLEHGKKSLIPELNQNLRILAAINEVLMYYGDSGMFSDEKVR</sequence>
<dbReference type="EMBL" id="LR798386">
    <property type="protein sequence ID" value="CAB5228287.1"/>
    <property type="molecule type" value="Genomic_DNA"/>
</dbReference>
<name>A0A6J5PKR5_9CAUD</name>
<dbReference type="EMBL" id="LR797040">
    <property type="protein sequence ID" value="CAB4182427.1"/>
    <property type="molecule type" value="Genomic_DNA"/>
</dbReference>
<gene>
    <name evidence="2" type="ORF">UFOVP1087_4</name>
    <name evidence="3" type="ORF">UFOVP1534_42</name>
    <name evidence="1" type="ORF">UFOVP910_19</name>
</gene>
<protein>
    <submittedName>
        <fullName evidence="1">Uncharacterized protein</fullName>
    </submittedName>
</protein>
<reference evidence="1" key="1">
    <citation type="submission" date="2020-05" db="EMBL/GenBank/DDBJ databases">
        <authorList>
            <person name="Chiriac C."/>
            <person name="Salcher M."/>
            <person name="Ghai R."/>
            <person name="Kavagutti S V."/>
        </authorList>
    </citation>
    <scope>NUCLEOTIDE SEQUENCE</scope>
</reference>
<evidence type="ECO:0000313" key="1">
    <source>
        <dbReference type="EMBL" id="CAB4169981.1"/>
    </source>
</evidence>
<accession>A0A6J5PKR5</accession>
<dbReference type="EMBL" id="LR796849">
    <property type="protein sequence ID" value="CAB4169981.1"/>
    <property type="molecule type" value="Genomic_DNA"/>
</dbReference>
<evidence type="ECO:0000313" key="3">
    <source>
        <dbReference type="EMBL" id="CAB5228287.1"/>
    </source>
</evidence>
<organism evidence="1">
    <name type="scientific">uncultured Caudovirales phage</name>
    <dbReference type="NCBI Taxonomy" id="2100421"/>
    <lineage>
        <taxon>Viruses</taxon>
        <taxon>Duplodnaviria</taxon>
        <taxon>Heunggongvirae</taxon>
        <taxon>Uroviricota</taxon>
        <taxon>Caudoviricetes</taxon>
        <taxon>Peduoviridae</taxon>
        <taxon>Maltschvirus</taxon>
        <taxon>Maltschvirus maltsch</taxon>
    </lineage>
</organism>
<evidence type="ECO:0000313" key="2">
    <source>
        <dbReference type="EMBL" id="CAB4182427.1"/>
    </source>
</evidence>
<proteinExistence type="predicted"/>